<sequence>MNSQSIFNSKAQEKSEVSQRRNKYIIEKYWERSITKRLFN</sequence>
<evidence type="ECO:0000313" key="2">
    <source>
        <dbReference type="Proteomes" id="UP000271339"/>
    </source>
</evidence>
<evidence type="ECO:0000313" key="1">
    <source>
        <dbReference type="EMBL" id="RMA58735.1"/>
    </source>
</evidence>
<protein>
    <submittedName>
        <fullName evidence="1">Uncharacterized protein</fullName>
    </submittedName>
</protein>
<comment type="caution">
    <text evidence="1">The sequence shown here is derived from an EMBL/GenBank/DDBJ whole genome shotgun (WGS) entry which is preliminary data.</text>
</comment>
<reference evidence="1 2" key="1">
    <citation type="submission" date="2018-10" db="EMBL/GenBank/DDBJ databases">
        <title>Genomic Encyclopedia of Archaeal and Bacterial Type Strains, Phase II (KMG-II): from individual species to whole genera.</title>
        <authorList>
            <person name="Goeker M."/>
        </authorList>
    </citation>
    <scope>NUCLEOTIDE SEQUENCE [LARGE SCALE GENOMIC DNA]</scope>
    <source>
        <strain evidence="1 2">DSM 23424</strain>
    </source>
</reference>
<gene>
    <name evidence="1" type="ORF">BXY75_2112</name>
</gene>
<dbReference type="EMBL" id="REFC01000013">
    <property type="protein sequence ID" value="RMA58735.1"/>
    <property type="molecule type" value="Genomic_DNA"/>
</dbReference>
<keyword evidence="2" id="KW-1185">Reference proteome</keyword>
<dbReference type="Proteomes" id="UP000271339">
    <property type="component" value="Unassembled WGS sequence"/>
</dbReference>
<organism evidence="1 2">
    <name type="scientific">Ulvibacter antarcticus</name>
    <dbReference type="NCBI Taxonomy" id="442714"/>
    <lineage>
        <taxon>Bacteria</taxon>
        <taxon>Pseudomonadati</taxon>
        <taxon>Bacteroidota</taxon>
        <taxon>Flavobacteriia</taxon>
        <taxon>Flavobacteriales</taxon>
        <taxon>Flavobacteriaceae</taxon>
        <taxon>Ulvibacter</taxon>
    </lineage>
</organism>
<dbReference type="AlphaFoldDB" id="A0A3L9YKS7"/>
<accession>A0A3L9YKS7</accession>
<proteinExistence type="predicted"/>
<name>A0A3L9YKS7_9FLAO</name>